<gene>
    <name evidence="2" type="ORF">POPTR_010G250300</name>
</gene>
<feature type="transmembrane region" description="Helical" evidence="1">
    <location>
        <begin position="125"/>
        <end position="146"/>
    </location>
</feature>
<proteinExistence type="predicted"/>
<dbReference type="InParanoid" id="A0A2K1YZZ1"/>
<name>A0A2K1YZZ1_POPTR</name>
<dbReference type="PANTHER" id="PTHR33133:SF27">
    <property type="entry name" value="G-PROTEIN COUPLED RECEPTORS FAMILY 1 PROFILE DOMAIN-CONTAINING PROTEIN"/>
    <property type="match status" value="1"/>
</dbReference>
<sequence>MVATPLNVIGILREAITILARNGKFMLQVMLTILFPFSLIGLLHYLLAGFFIERVEDSYEKNSPLGQKDVRTLIGLELALFAAFFFVCFFGIMLTIHASASSYLGKNTGLNDLISSIHYAWKKPLITWLCVSLFTLTYAVLAIVLIKLVSLLDPNSYAIYLWGWFLTILAALFYLYLDASWTLALVISVLENDSCGTKGLKRSEKLIRGRKIQGFLLMFILTALVVPIYVLLYVTATDDDDDDELGPFAQFAFRFVATVLFCLSKFFVSVVFTVFYYECKQSEGERVVMELGVGYSLAPHKLQVEF</sequence>
<evidence type="ECO:0000313" key="3">
    <source>
        <dbReference type="Proteomes" id="UP000006729"/>
    </source>
</evidence>
<feature type="transmembrane region" description="Helical" evidence="1">
    <location>
        <begin position="215"/>
        <end position="235"/>
    </location>
</feature>
<protein>
    <submittedName>
        <fullName evidence="2">Uncharacterized protein</fullName>
    </submittedName>
</protein>
<dbReference type="GO" id="GO:0016020">
    <property type="term" value="C:membrane"/>
    <property type="evidence" value="ECO:0000318"/>
    <property type="project" value="GO_Central"/>
</dbReference>
<accession>A0A2K1YZZ1</accession>
<dbReference type="ExpressionAtlas" id="A0A2K1YZZ1">
    <property type="expression patterns" value="baseline and differential"/>
</dbReference>
<feature type="transmembrane region" description="Helical" evidence="1">
    <location>
        <begin position="255"/>
        <end position="277"/>
    </location>
</feature>
<organism evidence="2 3">
    <name type="scientific">Populus trichocarpa</name>
    <name type="common">Western balsam poplar</name>
    <name type="synonym">Populus balsamifera subsp. trichocarpa</name>
    <dbReference type="NCBI Taxonomy" id="3694"/>
    <lineage>
        <taxon>Eukaryota</taxon>
        <taxon>Viridiplantae</taxon>
        <taxon>Streptophyta</taxon>
        <taxon>Embryophyta</taxon>
        <taxon>Tracheophyta</taxon>
        <taxon>Spermatophyta</taxon>
        <taxon>Magnoliopsida</taxon>
        <taxon>eudicotyledons</taxon>
        <taxon>Gunneridae</taxon>
        <taxon>Pentapetalae</taxon>
        <taxon>rosids</taxon>
        <taxon>fabids</taxon>
        <taxon>Malpighiales</taxon>
        <taxon>Salicaceae</taxon>
        <taxon>Saliceae</taxon>
        <taxon>Populus</taxon>
    </lineage>
</organism>
<feature type="transmembrane region" description="Helical" evidence="1">
    <location>
        <begin position="29"/>
        <end position="52"/>
    </location>
</feature>
<keyword evidence="1" id="KW-0812">Transmembrane</keyword>
<keyword evidence="1" id="KW-0472">Membrane</keyword>
<keyword evidence="1" id="KW-1133">Transmembrane helix</keyword>
<dbReference type="PANTHER" id="PTHR33133">
    <property type="entry name" value="OS08G0107100 PROTEIN-RELATED"/>
    <property type="match status" value="1"/>
</dbReference>
<reference evidence="2 3" key="1">
    <citation type="journal article" date="2006" name="Science">
        <title>The genome of black cottonwood, Populus trichocarpa (Torr. &amp; Gray).</title>
        <authorList>
            <person name="Tuskan G.A."/>
            <person name="Difazio S."/>
            <person name="Jansson S."/>
            <person name="Bohlmann J."/>
            <person name="Grigoriev I."/>
            <person name="Hellsten U."/>
            <person name="Putnam N."/>
            <person name="Ralph S."/>
            <person name="Rombauts S."/>
            <person name="Salamov A."/>
            <person name="Schein J."/>
            <person name="Sterck L."/>
            <person name="Aerts A."/>
            <person name="Bhalerao R.R."/>
            <person name="Bhalerao R.P."/>
            <person name="Blaudez D."/>
            <person name="Boerjan W."/>
            <person name="Brun A."/>
            <person name="Brunner A."/>
            <person name="Busov V."/>
            <person name="Campbell M."/>
            <person name="Carlson J."/>
            <person name="Chalot M."/>
            <person name="Chapman J."/>
            <person name="Chen G.L."/>
            <person name="Cooper D."/>
            <person name="Coutinho P.M."/>
            <person name="Couturier J."/>
            <person name="Covert S."/>
            <person name="Cronk Q."/>
            <person name="Cunningham R."/>
            <person name="Davis J."/>
            <person name="Degroeve S."/>
            <person name="Dejardin A."/>
            <person name="Depamphilis C."/>
            <person name="Detter J."/>
            <person name="Dirks B."/>
            <person name="Dubchak I."/>
            <person name="Duplessis S."/>
            <person name="Ehlting J."/>
            <person name="Ellis B."/>
            <person name="Gendler K."/>
            <person name="Goodstein D."/>
            <person name="Gribskov M."/>
            <person name="Grimwood J."/>
            <person name="Groover A."/>
            <person name="Gunter L."/>
            <person name="Hamberger B."/>
            <person name="Heinze B."/>
            <person name="Helariutta Y."/>
            <person name="Henrissat B."/>
            <person name="Holligan D."/>
            <person name="Holt R."/>
            <person name="Huang W."/>
            <person name="Islam-Faridi N."/>
            <person name="Jones S."/>
            <person name="Jones-Rhoades M."/>
            <person name="Jorgensen R."/>
            <person name="Joshi C."/>
            <person name="Kangasjarvi J."/>
            <person name="Karlsson J."/>
            <person name="Kelleher C."/>
            <person name="Kirkpatrick R."/>
            <person name="Kirst M."/>
            <person name="Kohler A."/>
            <person name="Kalluri U."/>
            <person name="Larimer F."/>
            <person name="Leebens-Mack J."/>
            <person name="Leple J.C."/>
            <person name="Locascio P."/>
            <person name="Lou Y."/>
            <person name="Lucas S."/>
            <person name="Martin F."/>
            <person name="Montanini B."/>
            <person name="Napoli C."/>
            <person name="Nelson D.R."/>
            <person name="Nelson C."/>
            <person name="Nieminen K."/>
            <person name="Nilsson O."/>
            <person name="Pereda V."/>
            <person name="Peter G."/>
            <person name="Philippe R."/>
            <person name="Pilate G."/>
            <person name="Poliakov A."/>
            <person name="Razumovskaya J."/>
            <person name="Richardson P."/>
            <person name="Rinaldi C."/>
            <person name="Ritland K."/>
            <person name="Rouze P."/>
            <person name="Ryaboy D."/>
            <person name="Schmutz J."/>
            <person name="Schrader J."/>
            <person name="Segerman B."/>
            <person name="Shin H."/>
            <person name="Siddiqui A."/>
            <person name="Sterky F."/>
            <person name="Terry A."/>
            <person name="Tsai C.J."/>
            <person name="Uberbacher E."/>
            <person name="Unneberg P."/>
            <person name="Vahala J."/>
            <person name="Wall K."/>
            <person name="Wessler S."/>
            <person name="Yang G."/>
            <person name="Yin T."/>
            <person name="Douglas C."/>
            <person name="Marra M."/>
            <person name="Sandberg G."/>
            <person name="Van de Peer Y."/>
            <person name="Rokhsar D."/>
        </authorList>
    </citation>
    <scope>NUCLEOTIDE SEQUENCE [LARGE SCALE GENOMIC DNA]</scope>
    <source>
        <strain evidence="3">cv. Nisqually</strain>
    </source>
</reference>
<keyword evidence="3" id="KW-1185">Reference proteome</keyword>
<dbReference type="AlphaFoldDB" id="A0A2K1YZZ1"/>
<evidence type="ECO:0000256" key="1">
    <source>
        <dbReference type="SAM" id="Phobius"/>
    </source>
</evidence>
<dbReference type="Proteomes" id="UP000006729">
    <property type="component" value="Chromosome 10"/>
</dbReference>
<feature type="transmembrane region" description="Helical" evidence="1">
    <location>
        <begin position="72"/>
        <end position="96"/>
    </location>
</feature>
<dbReference type="STRING" id="3694.A0A2K1YZZ1"/>
<evidence type="ECO:0000313" key="2">
    <source>
        <dbReference type="EMBL" id="PNT18594.1"/>
    </source>
</evidence>
<feature type="transmembrane region" description="Helical" evidence="1">
    <location>
        <begin position="158"/>
        <end position="177"/>
    </location>
</feature>
<dbReference type="EMBL" id="CM009299">
    <property type="protein sequence ID" value="PNT18594.1"/>
    <property type="molecule type" value="Genomic_DNA"/>
</dbReference>